<gene>
    <name evidence="5" type="ORF">BA92_04515</name>
    <name evidence="4" type="ORF">IE90_10575</name>
</gene>
<dbReference type="EMBL" id="JPIT01000031">
    <property type="protein sequence ID" value="KIO43562.1"/>
    <property type="molecule type" value="Genomic_DNA"/>
</dbReference>
<comment type="similarity">
    <text evidence="1">Belongs to the thioesterase PaaI family.</text>
</comment>
<dbReference type="OrthoDB" id="9798208at2"/>
<comment type="caution">
    <text evidence="5">The sequence shown here is derived from an EMBL/GenBank/DDBJ whole genome shotgun (WGS) entry which is preliminary data.</text>
</comment>
<proteinExistence type="inferred from homology"/>
<dbReference type="SUPFAM" id="SSF54637">
    <property type="entry name" value="Thioesterase/thiol ester dehydrase-isomerase"/>
    <property type="match status" value="1"/>
</dbReference>
<evidence type="ECO:0000256" key="1">
    <source>
        <dbReference type="ARBA" id="ARBA00008324"/>
    </source>
</evidence>
<dbReference type="Pfam" id="PF03061">
    <property type="entry name" value="4HBT"/>
    <property type="match status" value="1"/>
</dbReference>
<dbReference type="NCBIfam" id="TIGR00369">
    <property type="entry name" value="unchar_dom_1"/>
    <property type="match status" value="1"/>
</dbReference>
<evidence type="ECO:0000313" key="6">
    <source>
        <dbReference type="Proteomes" id="UP000031937"/>
    </source>
</evidence>
<dbReference type="GO" id="GO:0005829">
    <property type="term" value="C:cytosol"/>
    <property type="evidence" value="ECO:0007669"/>
    <property type="project" value="TreeGrafter"/>
</dbReference>
<dbReference type="AlphaFoldDB" id="A0A0C3RFW1"/>
<dbReference type="InterPro" id="IPR029069">
    <property type="entry name" value="HotDog_dom_sf"/>
</dbReference>
<evidence type="ECO:0000256" key="2">
    <source>
        <dbReference type="ARBA" id="ARBA00022801"/>
    </source>
</evidence>
<dbReference type="PANTHER" id="PTHR43240:SF5">
    <property type="entry name" value="1,4-DIHYDROXY-2-NAPHTHOYL-COA THIOESTERASE 1"/>
    <property type="match status" value="1"/>
</dbReference>
<dbReference type="InterPro" id="IPR003736">
    <property type="entry name" value="PAAI_dom"/>
</dbReference>
<reference evidence="5 7" key="1">
    <citation type="submission" date="2014-07" db="EMBL/GenBank/DDBJ databases">
        <title>Porphyromonadaceae bacterium OUH 308042 = ATCC BAA-2681 = DSM 28342 draft genome.</title>
        <authorList>
            <person name="Sydenham T.V."/>
            <person name="Hasman H."/>
            <person name="Justensen U.S."/>
        </authorList>
    </citation>
    <scope>NUCLEOTIDE SEQUENCE [LARGE SCALE GENOMIC DNA]</scope>
    <source>
        <strain evidence="5 7">OUH 308042</strain>
    </source>
</reference>
<dbReference type="CDD" id="cd03443">
    <property type="entry name" value="PaaI_thioesterase"/>
    <property type="match status" value="1"/>
</dbReference>
<accession>A0A0C3RFW1</accession>
<keyword evidence="7" id="KW-1185">Reference proteome</keyword>
<evidence type="ECO:0000313" key="4">
    <source>
        <dbReference type="EMBL" id="KIO43562.1"/>
    </source>
</evidence>
<dbReference type="PANTHER" id="PTHR43240">
    <property type="entry name" value="1,4-DIHYDROXY-2-NAPHTHOYL-COA THIOESTERASE 1"/>
    <property type="match status" value="1"/>
</dbReference>
<dbReference type="InterPro" id="IPR006683">
    <property type="entry name" value="Thioestr_dom"/>
</dbReference>
<dbReference type="Proteomes" id="UP000031980">
    <property type="component" value="Unassembled WGS sequence"/>
</dbReference>
<evidence type="ECO:0000313" key="7">
    <source>
        <dbReference type="Proteomes" id="UP000031980"/>
    </source>
</evidence>
<dbReference type="RefSeq" id="WP_041503766.1">
    <property type="nucleotide sequence ID" value="NZ_JPIT01000031.1"/>
</dbReference>
<reference evidence="4 6" key="2">
    <citation type="submission" date="2014-07" db="EMBL/GenBank/DDBJ databases">
        <title>Porphyromonadaceae bacterium OUH 334697 = ATCC BAA-2682 = DSM 28341 draft genome.</title>
        <authorList>
            <person name="Sydenham T.V."/>
            <person name="Hasman H."/>
            <person name="Justesen U.S."/>
        </authorList>
    </citation>
    <scope>NUCLEOTIDE SEQUENCE [LARGE SCALE GENOMIC DNA]</scope>
    <source>
        <strain evidence="4 6">OUH 334697</strain>
    </source>
</reference>
<dbReference type="GO" id="GO:0061522">
    <property type="term" value="F:1,4-dihydroxy-2-naphthoyl-CoA thioesterase activity"/>
    <property type="evidence" value="ECO:0007669"/>
    <property type="project" value="TreeGrafter"/>
</dbReference>
<evidence type="ECO:0000259" key="3">
    <source>
        <dbReference type="Pfam" id="PF03061"/>
    </source>
</evidence>
<evidence type="ECO:0000313" key="5">
    <source>
        <dbReference type="EMBL" id="KIO45726.1"/>
    </source>
</evidence>
<organism evidence="5 7">
    <name type="scientific">Sanguibacteroides justesenii</name>
    <dbReference type="NCBI Taxonomy" id="1547597"/>
    <lineage>
        <taxon>Bacteria</taxon>
        <taxon>Pseudomonadati</taxon>
        <taxon>Bacteroidota</taxon>
        <taxon>Bacteroidia</taxon>
        <taxon>Bacteroidales</taxon>
        <taxon>Porphyromonadaceae</taxon>
        <taxon>Sanguibacteroides</taxon>
    </lineage>
</organism>
<name>A0A0C3RFW1_9PORP</name>
<keyword evidence="2" id="KW-0378">Hydrolase</keyword>
<dbReference type="Proteomes" id="UP000031937">
    <property type="component" value="Unassembled WGS sequence"/>
</dbReference>
<sequence>MKIEEVLIQMNRECRGTLVEHLGIEFTGIGEDWLEARMPIDERTMRPGNLLHGGAIMALAETVGSGITYVSVPREGFHVFGIEINGNHIRKAQGSYVTGRAEFIHKGKRTHVVSINVTDEFGNLASVCRITNVILPKS</sequence>
<feature type="domain" description="Thioesterase" evidence="3">
    <location>
        <begin position="49"/>
        <end position="123"/>
    </location>
</feature>
<dbReference type="Gene3D" id="3.10.129.10">
    <property type="entry name" value="Hotdog Thioesterase"/>
    <property type="match status" value="1"/>
</dbReference>
<dbReference type="EMBL" id="JPIU01000037">
    <property type="protein sequence ID" value="KIO45726.1"/>
    <property type="molecule type" value="Genomic_DNA"/>
</dbReference>
<protein>
    <submittedName>
        <fullName evidence="5">Phenylacetic acid degradation protein</fullName>
    </submittedName>
</protein>